<dbReference type="GO" id="GO:0005886">
    <property type="term" value="C:plasma membrane"/>
    <property type="evidence" value="ECO:0007669"/>
    <property type="project" value="UniProtKB-SubCell"/>
</dbReference>
<comment type="subcellular location">
    <subcellularLocation>
        <location evidence="1">Cell membrane</location>
        <topology evidence="1">Multi-pass membrane protein</topology>
    </subcellularLocation>
</comment>
<feature type="transmembrane region" description="Helical" evidence="6">
    <location>
        <begin position="243"/>
        <end position="265"/>
    </location>
</feature>
<dbReference type="InterPro" id="IPR051258">
    <property type="entry name" value="Diverse_Substrate_Transporter"/>
</dbReference>
<evidence type="ECO:0000256" key="4">
    <source>
        <dbReference type="ARBA" id="ARBA00022989"/>
    </source>
</evidence>
<feature type="transmembrane region" description="Helical" evidence="6">
    <location>
        <begin position="285"/>
        <end position="304"/>
    </location>
</feature>
<feature type="domain" description="EamA" evidence="7">
    <location>
        <begin position="211"/>
        <end position="357"/>
    </location>
</feature>
<accession>K0TGT2</accession>
<protein>
    <recommendedName>
        <fullName evidence="7">EamA domain-containing protein</fullName>
    </recommendedName>
</protein>
<dbReference type="PANTHER" id="PTHR42920:SF5">
    <property type="entry name" value="EAMA DOMAIN-CONTAINING PROTEIN"/>
    <property type="match status" value="1"/>
</dbReference>
<evidence type="ECO:0000256" key="3">
    <source>
        <dbReference type="ARBA" id="ARBA00022692"/>
    </source>
</evidence>
<evidence type="ECO:0000313" key="8">
    <source>
        <dbReference type="EMBL" id="EJK77973.1"/>
    </source>
</evidence>
<dbReference type="eggNOG" id="ENOG502S0YE">
    <property type="taxonomic scope" value="Eukaryota"/>
</dbReference>
<keyword evidence="4 6" id="KW-1133">Transmembrane helix</keyword>
<evidence type="ECO:0000259" key="7">
    <source>
        <dbReference type="Pfam" id="PF00892"/>
    </source>
</evidence>
<keyword evidence="2" id="KW-1003">Cell membrane</keyword>
<dbReference type="PANTHER" id="PTHR42920">
    <property type="entry name" value="OS03G0707200 PROTEIN-RELATED"/>
    <property type="match status" value="1"/>
</dbReference>
<evidence type="ECO:0000256" key="6">
    <source>
        <dbReference type="SAM" id="Phobius"/>
    </source>
</evidence>
<dbReference type="Pfam" id="PF00892">
    <property type="entry name" value="EamA"/>
    <property type="match status" value="2"/>
</dbReference>
<keyword evidence="3 6" id="KW-0812">Transmembrane</keyword>
<feature type="domain" description="EamA" evidence="7">
    <location>
        <begin position="59"/>
        <end position="197"/>
    </location>
</feature>
<keyword evidence="5 6" id="KW-0472">Membrane</keyword>
<proteinExistence type="predicted"/>
<reference evidence="8 9" key="1">
    <citation type="journal article" date="2012" name="Genome Biol.">
        <title>Genome and low-iron response of an oceanic diatom adapted to chronic iron limitation.</title>
        <authorList>
            <person name="Lommer M."/>
            <person name="Specht M."/>
            <person name="Roy A.S."/>
            <person name="Kraemer L."/>
            <person name="Andreson R."/>
            <person name="Gutowska M.A."/>
            <person name="Wolf J."/>
            <person name="Bergner S.V."/>
            <person name="Schilhabel M.B."/>
            <person name="Klostermeier U.C."/>
            <person name="Beiko R.G."/>
            <person name="Rosenstiel P."/>
            <person name="Hippler M."/>
            <person name="Laroche J."/>
        </authorList>
    </citation>
    <scope>NUCLEOTIDE SEQUENCE [LARGE SCALE GENOMIC DNA]</scope>
    <source>
        <strain evidence="8 9">CCMP1005</strain>
    </source>
</reference>
<keyword evidence="9" id="KW-1185">Reference proteome</keyword>
<comment type="caution">
    <text evidence="8">The sequence shown here is derived from an EMBL/GenBank/DDBJ whole genome shotgun (WGS) entry which is preliminary data.</text>
</comment>
<name>K0TGT2_THAOC</name>
<dbReference type="InterPro" id="IPR037185">
    <property type="entry name" value="EmrE-like"/>
</dbReference>
<dbReference type="OrthoDB" id="2017960at2759"/>
<dbReference type="Proteomes" id="UP000266841">
    <property type="component" value="Unassembled WGS sequence"/>
</dbReference>
<organism evidence="8 9">
    <name type="scientific">Thalassiosira oceanica</name>
    <name type="common">Marine diatom</name>
    <dbReference type="NCBI Taxonomy" id="159749"/>
    <lineage>
        <taxon>Eukaryota</taxon>
        <taxon>Sar</taxon>
        <taxon>Stramenopiles</taxon>
        <taxon>Ochrophyta</taxon>
        <taxon>Bacillariophyta</taxon>
        <taxon>Coscinodiscophyceae</taxon>
        <taxon>Thalassiosirophycidae</taxon>
        <taxon>Thalassiosirales</taxon>
        <taxon>Thalassiosiraceae</taxon>
        <taxon>Thalassiosira</taxon>
    </lineage>
</organism>
<evidence type="ECO:0000256" key="5">
    <source>
        <dbReference type="ARBA" id="ARBA00023136"/>
    </source>
</evidence>
<evidence type="ECO:0000256" key="1">
    <source>
        <dbReference type="ARBA" id="ARBA00004651"/>
    </source>
</evidence>
<gene>
    <name evidence="8" type="ORF">THAOC_00156</name>
</gene>
<evidence type="ECO:0000313" key="9">
    <source>
        <dbReference type="Proteomes" id="UP000266841"/>
    </source>
</evidence>
<dbReference type="InterPro" id="IPR000620">
    <property type="entry name" value="EamA_dom"/>
</dbReference>
<sequence length="370" mass="39856">MIFSLPMAESFVGPSTAIRFRREGQRRKDHLENGSRGVTEFVQDLSVREESSESTARQLLLLSAALYGTAFETVKVLDDRLGVGLSTCLRFAFAALSMSPFLLAPLEQKEEPFASQPAPREKPITTKISIGLAGMEVGFYNAFGYLFQAISLKTTSAGKSAFICSLALVTVPFLDYVSGKPLTKRQIAGACIATVGVGALELGGGVEFGKGDVLSLLQPLFFGIGFWRMENAMRRFPYEARRLASVQLITIFTVSVAYLICWSPLLTDSCSILPSYACFQDPVTLSLLLYSGVITTALTVYLETVAMRSLSAAETTLIFSTEPLFGAGFAYVVANECLGSEGLLGAVLIIAGCLISNMGTSNERDKSTPI</sequence>
<dbReference type="EMBL" id="AGNL01000151">
    <property type="protein sequence ID" value="EJK77973.1"/>
    <property type="molecule type" value="Genomic_DNA"/>
</dbReference>
<dbReference type="AlphaFoldDB" id="K0TGT2"/>
<dbReference type="OMA" id="QWLCLGR"/>
<evidence type="ECO:0000256" key="2">
    <source>
        <dbReference type="ARBA" id="ARBA00022475"/>
    </source>
</evidence>
<feature type="transmembrane region" description="Helical" evidence="6">
    <location>
        <begin position="340"/>
        <end position="360"/>
    </location>
</feature>
<dbReference type="SUPFAM" id="SSF103481">
    <property type="entry name" value="Multidrug resistance efflux transporter EmrE"/>
    <property type="match status" value="2"/>
</dbReference>